<evidence type="ECO:0000313" key="2">
    <source>
        <dbReference type="EMBL" id="KAK1325112.1"/>
    </source>
</evidence>
<comment type="caution">
    <text evidence="2">The sequence shown here is derived from an EMBL/GenBank/DDBJ whole genome shotgun (WGS) entry which is preliminary data.</text>
</comment>
<feature type="compositionally biased region" description="Polar residues" evidence="1">
    <location>
        <begin position="365"/>
        <end position="379"/>
    </location>
</feature>
<sequence>MADFSAPSFSLGLDLDPDSYVPDSEDEEAPGVEDSPLRPVLKRLRRGPPPPPSDREESTRSIVDGDEDIEEFSSQEEPNTVAEHSATQIHSACSTSKFSLLDHGVLKTQSRSDSRFQKLAAVSNASTPRGLEDTRNSKLPETSISPLRKIQLIDSDSDEPSFVEIRDKDARKGSACSENNWRTPVQYATGSQQTRANISSKKFQTDSFWKDFSPKKNLETPAFDEFCEEYFQSANIRNTGPRKEGNIIIGSSRVLDQNESMNQSKAKYQDSMDKHQDRWSELPDPQLPSFRYFYHDDPRIRELVRHRLPNFIPLGTVNHIENQHLDTTDLGYMSHFGPRNVHGQGAWTGKNGTRGDSKKHERTSKNSTNEEISNSSMSFVNPRACASVPKDAGKRRVRADGRSGGHWYTGQDGRKVYVAKNGQELSGQTAYRHYRKDSGAGYKRSKKRTAAKKKSKR</sequence>
<dbReference type="PANTHER" id="PTHR38371">
    <property type="entry name" value="RHO GTPASE-ACTIVATING PROTEIN"/>
    <property type="match status" value="1"/>
</dbReference>
<feature type="region of interest" description="Disordered" evidence="1">
    <location>
        <begin position="1"/>
        <end position="88"/>
    </location>
</feature>
<dbReference type="Proteomes" id="UP001180020">
    <property type="component" value="Unassembled WGS sequence"/>
</dbReference>
<reference evidence="2" key="1">
    <citation type="journal article" date="2023" name="Nat. Commun.">
        <title>Diploid and tetraploid genomes of Acorus and the evolution of monocots.</title>
        <authorList>
            <person name="Ma L."/>
            <person name="Liu K.W."/>
            <person name="Li Z."/>
            <person name="Hsiao Y.Y."/>
            <person name="Qi Y."/>
            <person name="Fu T."/>
            <person name="Tang G.D."/>
            <person name="Zhang D."/>
            <person name="Sun W.H."/>
            <person name="Liu D.K."/>
            <person name="Li Y."/>
            <person name="Chen G.Z."/>
            <person name="Liu X.D."/>
            <person name="Liao X.Y."/>
            <person name="Jiang Y.T."/>
            <person name="Yu X."/>
            <person name="Hao Y."/>
            <person name="Huang J."/>
            <person name="Zhao X.W."/>
            <person name="Ke S."/>
            <person name="Chen Y.Y."/>
            <person name="Wu W.L."/>
            <person name="Hsu J.L."/>
            <person name="Lin Y.F."/>
            <person name="Huang M.D."/>
            <person name="Li C.Y."/>
            <person name="Huang L."/>
            <person name="Wang Z.W."/>
            <person name="Zhao X."/>
            <person name="Zhong W.Y."/>
            <person name="Peng D.H."/>
            <person name="Ahmad S."/>
            <person name="Lan S."/>
            <person name="Zhang J.S."/>
            <person name="Tsai W.C."/>
            <person name="Van de Peer Y."/>
            <person name="Liu Z.J."/>
        </authorList>
    </citation>
    <scope>NUCLEOTIDE SEQUENCE</scope>
    <source>
        <strain evidence="2">CP</strain>
    </source>
</reference>
<accession>A0AAV9FI75</accession>
<feature type="region of interest" description="Disordered" evidence="1">
    <location>
        <begin position="120"/>
        <end position="143"/>
    </location>
</feature>
<dbReference type="EMBL" id="JAUJYO010000001">
    <property type="protein sequence ID" value="KAK1325112.1"/>
    <property type="molecule type" value="Genomic_DNA"/>
</dbReference>
<reference evidence="2" key="2">
    <citation type="submission" date="2023-06" db="EMBL/GenBank/DDBJ databases">
        <authorList>
            <person name="Ma L."/>
            <person name="Liu K.-W."/>
            <person name="Li Z."/>
            <person name="Hsiao Y.-Y."/>
            <person name="Qi Y."/>
            <person name="Fu T."/>
            <person name="Tang G."/>
            <person name="Zhang D."/>
            <person name="Sun W.-H."/>
            <person name="Liu D.-K."/>
            <person name="Li Y."/>
            <person name="Chen G.-Z."/>
            <person name="Liu X.-D."/>
            <person name="Liao X.-Y."/>
            <person name="Jiang Y.-T."/>
            <person name="Yu X."/>
            <person name="Hao Y."/>
            <person name="Huang J."/>
            <person name="Zhao X.-W."/>
            <person name="Ke S."/>
            <person name="Chen Y.-Y."/>
            <person name="Wu W.-L."/>
            <person name="Hsu J.-L."/>
            <person name="Lin Y.-F."/>
            <person name="Huang M.-D."/>
            <person name="Li C.-Y."/>
            <person name="Huang L."/>
            <person name="Wang Z.-W."/>
            <person name="Zhao X."/>
            <person name="Zhong W.-Y."/>
            <person name="Peng D.-H."/>
            <person name="Ahmad S."/>
            <person name="Lan S."/>
            <person name="Zhang J.-S."/>
            <person name="Tsai W.-C."/>
            <person name="Van De Peer Y."/>
            <person name="Liu Z.-J."/>
        </authorList>
    </citation>
    <scope>NUCLEOTIDE SEQUENCE</scope>
    <source>
        <strain evidence="2">CP</strain>
        <tissue evidence="2">Leaves</tissue>
    </source>
</reference>
<feature type="region of interest" description="Disordered" evidence="1">
    <location>
        <begin position="341"/>
        <end position="413"/>
    </location>
</feature>
<dbReference type="AlphaFoldDB" id="A0AAV9FI75"/>
<feature type="compositionally biased region" description="Basic and acidic residues" evidence="1">
    <location>
        <begin position="391"/>
        <end position="403"/>
    </location>
</feature>
<feature type="compositionally biased region" description="Basic residues" evidence="1">
    <location>
        <begin position="443"/>
        <end position="457"/>
    </location>
</feature>
<keyword evidence="3" id="KW-1185">Reference proteome</keyword>
<organism evidence="2 3">
    <name type="scientific">Acorus calamus</name>
    <name type="common">Sweet flag</name>
    <dbReference type="NCBI Taxonomy" id="4465"/>
    <lineage>
        <taxon>Eukaryota</taxon>
        <taxon>Viridiplantae</taxon>
        <taxon>Streptophyta</taxon>
        <taxon>Embryophyta</taxon>
        <taxon>Tracheophyta</taxon>
        <taxon>Spermatophyta</taxon>
        <taxon>Magnoliopsida</taxon>
        <taxon>Liliopsida</taxon>
        <taxon>Acoraceae</taxon>
        <taxon>Acorus</taxon>
    </lineage>
</organism>
<proteinExistence type="predicted"/>
<feature type="region of interest" description="Disordered" evidence="1">
    <location>
        <begin position="427"/>
        <end position="457"/>
    </location>
</feature>
<gene>
    <name evidence="2" type="ORF">QJS10_CPA01g00902</name>
</gene>
<dbReference type="PANTHER" id="PTHR38371:SF1">
    <property type="entry name" value="RHO GTPASE-ACTIVATING PROTEIN"/>
    <property type="match status" value="1"/>
</dbReference>
<feature type="compositionally biased region" description="Acidic residues" evidence="1">
    <location>
        <begin position="64"/>
        <end position="74"/>
    </location>
</feature>
<evidence type="ECO:0000313" key="3">
    <source>
        <dbReference type="Proteomes" id="UP001180020"/>
    </source>
</evidence>
<name>A0AAV9FI75_ACOCL</name>
<evidence type="ECO:0000256" key="1">
    <source>
        <dbReference type="SAM" id="MobiDB-lite"/>
    </source>
</evidence>
<protein>
    <submittedName>
        <fullName evidence="2">Uncharacterized protein</fullName>
    </submittedName>
</protein>